<dbReference type="AlphaFoldDB" id="A0A0E9RHQ1"/>
<sequence>MKVNKAIMRIQKKTVRDLV</sequence>
<accession>A0A0E9RHQ1</accession>
<evidence type="ECO:0000313" key="1">
    <source>
        <dbReference type="EMBL" id="JAH27858.1"/>
    </source>
</evidence>
<protein>
    <submittedName>
        <fullName evidence="1">Uncharacterized protein</fullName>
    </submittedName>
</protein>
<proteinExistence type="predicted"/>
<dbReference type="EMBL" id="GBXM01080719">
    <property type="protein sequence ID" value="JAH27858.1"/>
    <property type="molecule type" value="Transcribed_RNA"/>
</dbReference>
<reference evidence="1" key="2">
    <citation type="journal article" date="2015" name="Fish Shellfish Immunol.">
        <title>Early steps in the European eel (Anguilla anguilla)-Vibrio vulnificus interaction in the gills: Role of the RtxA13 toxin.</title>
        <authorList>
            <person name="Callol A."/>
            <person name="Pajuelo D."/>
            <person name="Ebbesson L."/>
            <person name="Teles M."/>
            <person name="MacKenzie S."/>
            <person name="Amaro C."/>
        </authorList>
    </citation>
    <scope>NUCLEOTIDE SEQUENCE</scope>
</reference>
<reference evidence="1" key="1">
    <citation type="submission" date="2014-11" db="EMBL/GenBank/DDBJ databases">
        <authorList>
            <person name="Amaro Gonzalez C."/>
        </authorList>
    </citation>
    <scope>NUCLEOTIDE SEQUENCE</scope>
</reference>
<name>A0A0E9RHQ1_ANGAN</name>
<organism evidence="1">
    <name type="scientific">Anguilla anguilla</name>
    <name type="common">European freshwater eel</name>
    <name type="synonym">Muraena anguilla</name>
    <dbReference type="NCBI Taxonomy" id="7936"/>
    <lineage>
        <taxon>Eukaryota</taxon>
        <taxon>Metazoa</taxon>
        <taxon>Chordata</taxon>
        <taxon>Craniata</taxon>
        <taxon>Vertebrata</taxon>
        <taxon>Euteleostomi</taxon>
        <taxon>Actinopterygii</taxon>
        <taxon>Neopterygii</taxon>
        <taxon>Teleostei</taxon>
        <taxon>Anguilliformes</taxon>
        <taxon>Anguillidae</taxon>
        <taxon>Anguilla</taxon>
    </lineage>
</organism>